<dbReference type="PANTHER" id="PTHR33048:SF167">
    <property type="entry name" value="INTEGRAL MEMBRANE PROTEIN"/>
    <property type="match status" value="1"/>
</dbReference>
<feature type="transmembrane region" description="Helical" evidence="7">
    <location>
        <begin position="93"/>
        <end position="112"/>
    </location>
</feature>
<dbReference type="InterPro" id="IPR049326">
    <property type="entry name" value="Rhodopsin_dom_fungi"/>
</dbReference>
<dbReference type="PANTHER" id="PTHR33048">
    <property type="entry name" value="PTH11-LIKE INTEGRAL MEMBRANE PROTEIN (AFU_ORTHOLOGUE AFUA_5G11245)"/>
    <property type="match status" value="1"/>
</dbReference>
<comment type="similarity">
    <text evidence="5">Belongs to the SAT4 family.</text>
</comment>
<dbReference type="GeneID" id="62204951"/>
<evidence type="ECO:0000256" key="3">
    <source>
        <dbReference type="ARBA" id="ARBA00022989"/>
    </source>
</evidence>
<evidence type="ECO:0000256" key="4">
    <source>
        <dbReference type="ARBA" id="ARBA00023136"/>
    </source>
</evidence>
<evidence type="ECO:0000256" key="2">
    <source>
        <dbReference type="ARBA" id="ARBA00022692"/>
    </source>
</evidence>
<evidence type="ECO:0000313" key="10">
    <source>
        <dbReference type="Proteomes" id="UP000596902"/>
    </source>
</evidence>
<evidence type="ECO:0000259" key="8">
    <source>
        <dbReference type="Pfam" id="PF20684"/>
    </source>
</evidence>
<dbReference type="RefSeq" id="XP_038785245.1">
    <property type="nucleotide sequence ID" value="XM_038931773.1"/>
</dbReference>
<feature type="domain" description="Rhodopsin" evidence="8">
    <location>
        <begin position="36"/>
        <end position="275"/>
    </location>
</feature>
<keyword evidence="3 7" id="KW-1133">Transmembrane helix</keyword>
<dbReference type="Pfam" id="PF20684">
    <property type="entry name" value="Fung_rhodopsin"/>
    <property type="match status" value="1"/>
</dbReference>
<reference evidence="9" key="2">
    <citation type="submission" date="2020-08" db="EMBL/GenBank/DDBJ databases">
        <title>Draft Genome Sequence of Cumin Blight Pathogen Alternaria burnsii.</title>
        <authorList>
            <person name="Feng Z."/>
        </authorList>
    </citation>
    <scope>NUCLEOTIDE SEQUENCE</scope>
    <source>
        <strain evidence="9">CBS107.38</strain>
    </source>
</reference>
<feature type="transmembrane region" description="Helical" evidence="7">
    <location>
        <begin position="16"/>
        <end position="40"/>
    </location>
</feature>
<comment type="subcellular location">
    <subcellularLocation>
        <location evidence="1">Membrane</location>
        <topology evidence="1">Multi-pass membrane protein</topology>
    </subcellularLocation>
</comment>
<keyword evidence="4 7" id="KW-0472">Membrane</keyword>
<evidence type="ECO:0000256" key="1">
    <source>
        <dbReference type="ARBA" id="ARBA00004141"/>
    </source>
</evidence>
<protein>
    <recommendedName>
        <fullName evidence="8">Rhodopsin domain-containing protein</fullName>
    </recommendedName>
</protein>
<dbReference type="AlphaFoldDB" id="A0A8H7ECS3"/>
<feature type="transmembrane region" description="Helical" evidence="7">
    <location>
        <begin position="133"/>
        <end position="154"/>
    </location>
</feature>
<proteinExistence type="inferred from homology"/>
<sequence length="353" mass="38728">MAPQNTDPARAAESNLGYLLGVTATFHVVALVFVAMRLYARVIIVKAFGKDDALIIASTVCVSLGGMVTYILAAQHGLGRHTDTLEKEDHHEYLKLTFIQAIVSTIGGMAFLKLSVGFSLLRLKVPTLYTRMLWSLIAFVCLYTVVSWGEWAAVCKPIAGFWNKDLKPTCLAVNIHKGFALMNTTCNILTDICFASIPVPIILGLQMKQRTRIYLILVLSLGYIAVIMGIVKTVVQNTKRGDPDQSFTNDIQFWGFLQVNIGIIAACAPSLKPIVGGILHLPSTQQSKSRSNFATGSNSHPNKSRIQSRIRVSTRIQSKGWMRTDSEIELDGAESFGSETHITSNKDDRSGSH</sequence>
<gene>
    <name evidence="9" type="ORF">GT037_006726</name>
</gene>
<comment type="caution">
    <text evidence="9">The sequence shown here is derived from an EMBL/GenBank/DDBJ whole genome shotgun (WGS) entry which is preliminary data.</text>
</comment>
<evidence type="ECO:0000256" key="7">
    <source>
        <dbReference type="SAM" id="Phobius"/>
    </source>
</evidence>
<evidence type="ECO:0000256" key="6">
    <source>
        <dbReference type="SAM" id="MobiDB-lite"/>
    </source>
</evidence>
<accession>A0A8H7ECS3</accession>
<feature type="region of interest" description="Disordered" evidence="6">
    <location>
        <begin position="323"/>
        <end position="353"/>
    </location>
</feature>
<feature type="transmembrane region" description="Helical" evidence="7">
    <location>
        <begin position="251"/>
        <end position="271"/>
    </location>
</feature>
<feature type="compositionally biased region" description="Basic and acidic residues" evidence="6">
    <location>
        <begin position="344"/>
        <end position="353"/>
    </location>
</feature>
<keyword evidence="2 7" id="KW-0812">Transmembrane</keyword>
<keyword evidence="10" id="KW-1185">Reference proteome</keyword>
<reference evidence="9" key="1">
    <citation type="submission" date="2020-01" db="EMBL/GenBank/DDBJ databases">
        <authorList>
            <person name="Feng Z.H.Z."/>
        </authorList>
    </citation>
    <scope>NUCLEOTIDE SEQUENCE</scope>
    <source>
        <strain evidence="9">CBS107.38</strain>
    </source>
</reference>
<evidence type="ECO:0000256" key="5">
    <source>
        <dbReference type="ARBA" id="ARBA00038359"/>
    </source>
</evidence>
<feature type="transmembrane region" description="Helical" evidence="7">
    <location>
        <begin position="52"/>
        <end position="73"/>
    </location>
</feature>
<feature type="compositionally biased region" description="Polar residues" evidence="6">
    <location>
        <begin position="286"/>
        <end position="301"/>
    </location>
</feature>
<feature type="transmembrane region" description="Helical" evidence="7">
    <location>
        <begin position="213"/>
        <end position="231"/>
    </location>
</feature>
<dbReference type="InterPro" id="IPR052337">
    <property type="entry name" value="SAT4-like"/>
</dbReference>
<organism evidence="9 10">
    <name type="scientific">Alternaria burnsii</name>
    <dbReference type="NCBI Taxonomy" id="1187904"/>
    <lineage>
        <taxon>Eukaryota</taxon>
        <taxon>Fungi</taxon>
        <taxon>Dikarya</taxon>
        <taxon>Ascomycota</taxon>
        <taxon>Pezizomycotina</taxon>
        <taxon>Dothideomycetes</taxon>
        <taxon>Pleosporomycetidae</taxon>
        <taxon>Pleosporales</taxon>
        <taxon>Pleosporineae</taxon>
        <taxon>Pleosporaceae</taxon>
        <taxon>Alternaria</taxon>
        <taxon>Alternaria sect. Alternaria</taxon>
    </lineage>
</organism>
<feature type="region of interest" description="Disordered" evidence="6">
    <location>
        <begin position="286"/>
        <end position="309"/>
    </location>
</feature>
<dbReference type="EMBL" id="JAAABM010000009">
    <property type="protein sequence ID" value="KAF7674963.1"/>
    <property type="molecule type" value="Genomic_DNA"/>
</dbReference>
<name>A0A8H7ECS3_9PLEO</name>
<evidence type="ECO:0000313" key="9">
    <source>
        <dbReference type="EMBL" id="KAF7674963.1"/>
    </source>
</evidence>
<dbReference type="Proteomes" id="UP000596902">
    <property type="component" value="Unassembled WGS sequence"/>
</dbReference>
<feature type="transmembrane region" description="Helical" evidence="7">
    <location>
        <begin position="188"/>
        <end position="206"/>
    </location>
</feature>
<dbReference type="GO" id="GO:0016020">
    <property type="term" value="C:membrane"/>
    <property type="evidence" value="ECO:0007669"/>
    <property type="project" value="UniProtKB-SubCell"/>
</dbReference>